<keyword evidence="2" id="KW-1185">Reference proteome</keyword>
<dbReference type="EnsemblMetazoa" id="MESCA000318-RA">
    <property type="protein sequence ID" value="MESCA000318-PA"/>
    <property type="gene ID" value="MESCA000318"/>
</dbReference>
<reference evidence="1" key="2">
    <citation type="submission" date="2015-06" db="UniProtKB">
        <authorList>
            <consortium name="EnsemblMetazoa"/>
        </authorList>
    </citation>
    <scope>IDENTIFICATION</scope>
</reference>
<dbReference type="HOGENOM" id="CLU_2778757_0_0_1"/>
<organism evidence="1 2">
    <name type="scientific">Megaselia scalaris</name>
    <name type="common">Humpbacked fly</name>
    <name type="synonym">Phora scalaris</name>
    <dbReference type="NCBI Taxonomy" id="36166"/>
    <lineage>
        <taxon>Eukaryota</taxon>
        <taxon>Metazoa</taxon>
        <taxon>Ecdysozoa</taxon>
        <taxon>Arthropoda</taxon>
        <taxon>Hexapoda</taxon>
        <taxon>Insecta</taxon>
        <taxon>Pterygota</taxon>
        <taxon>Neoptera</taxon>
        <taxon>Endopterygota</taxon>
        <taxon>Diptera</taxon>
        <taxon>Brachycera</taxon>
        <taxon>Muscomorpha</taxon>
        <taxon>Platypezoidea</taxon>
        <taxon>Phoridae</taxon>
        <taxon>Megaseliini</taxon>
        <taxon>Megaselia</taxon>
    </lineage>
</organism>
<evidence type="ECO:0000313" key="2">
    <source>
        <dbReference type="Proteomes" id="UP000015102"/>
    </source>
</evidence>
<dbReference type="EMBL" id="CAQQ02132944">
    <property type="status" value="NOT_ANNOTATED_CDS"/>
    <property type="molecule type" value="Genomic_DNA"/>
</dbReference>
<dbReference type="Proteomes" id="UP000015102">
    <property type="component" value="Unassembled WGS sequence"/>
</dbReference>
<name>T1GAQ8_MEGSC</name>
<reference evidence="2" key="1">
    <citation type="submission" date="2013-02" db="EMBL/GenBank/DDBJ databases">
        <authorList>
            <person name="Hughes D."/>
        </authorList>
    </citation>
    <scope>NUCLEOTIDE SEQUENCE</scope>
    <source>
        <strain>Durham</strain>
        <strain evidence="2">NC isolate 2 -- Noor lab</strain>
    </source>
</reference>
<accession>T1GAQ8</accession>
<dbReference type="AlphaFoldDB" id="T1GAQ8"/>
<sequence>MDQDILGTCEKITSIINPTKTTIDLKEPLCEELNRFLSNFPRILLLTSFPDLFSILAWNLDSEGEQMTV</sequence>
<proteinExistence type="predicted"/>
<evidence type="ECO:0000313" key="1">
    <source>
        <dbReference type="EnsemblMetazoa" id="MESCA000318-PA"/>
    </source>
</evidence>
<protein>
    <submittedName>
        <fullName evidence="1">Uncharacterized protein</fullName>
    </submittedName>
</protein>
<dbReference type="EMBL" id="CAQQ02132943">
    <property type="status" value="NOT_ANNOTATED_CDS"/>
    <property type="molecule type" value="Genomic_DNA"/>
</dbReference>
<dbReference type="EMBL" id="CAQQ02132942">
    <property type="status" value="NOT_ANNOTATED_CDS"/>
    <property type="molecule type" value="Genomic_DNA"/>
</dbReference>